<reference evidence="1" key="1">
    <citation type="submission" date="2015-04" db="UniProtKB">
        <authorList>
            <consortium name="EnsemblPlants"/>
        </authorList>
    </citation>
    <scope>IDENTIFICATION</scope>
</reference>
<protein>
    <submittedName>
        <fullName evidence="1">Uncharacterized protein</fullName>
    </submittedName>
</protein>
<dbReference type="Gramene" id="OPUNC07G09000.1">
    <property type="protein sequence ID" value="OPUNC07G09000.1"/>
    <property type="gene ID" value="OPUNC07G09000"/>
</dbReference>
<evidence type="ECO:0000313" key="2">
    <source>
        <dbReference type="Proteomes" id="UP000026962"/>
    </source>
</evidence>
<dbReference type="HOGENOM" id="CLU_2065322_0_0_1"/>
<keyword evidence="2" id="KW-1185">Reference proteome</keyword>
<dbReference type="EnsemblPlants" id="OPUNC07G09000.1">
    <property type="protein sequence ID" value="OPUNC07G09000.1"/>
    <property type="gene ID" value="OPUNC07G09000"/>
</dbReference>
<reference evidence="1" key="2">
    <citation type="submission" date="2018-05" db="EMBL/GenBank/DDBJ databases">
        <title>OpunRS2 (Oryza punctata Reference Sequence Version 2).</title>
        <authorList>
            <person name="Zhang J."/>
            <person name="Kudrna D."/>
            <person name="Lee S."/>
            <person name="Talag J."/>
            <person name="Welchert J."/>
            <person name="Wing R.A."/>
        </authorList>
    </citation>
    <scope>NUCLEOTIDE SEQUENCE [LARGE SCALE GENOMIC DNA]</scope>
</reference>
<dbReference type="AlphaFoldDB" id="A0A0E0LJ72"/>
<accession>A0A0E0LJ72</accession>
<evidence type="ECO:0000313" key="1">
    <source>
        <dbReference type="EnsemblPlants" id="OPUNC07G09000.1"/>
    </source>
</evidence>
<proteinExistence type="predicted"/>
<sequence>MAATRELTGVHPLLLPCQLLLPDDELDGSGANLGESSPGPLLSSSLASGHPLLAGDKEMDVEVADWKIRATTLAMAAHVGSNADPEWSSPWTVGSLFFLLAGSIECGSETTTSPMRLWP</sequence>
<dbReference type="Proteomes" id="UP000026962">
    <property type="component" value="Chromosome 7"/>
</dbReference>
<organism evidence="1">
    <name type="scientific">Oryza punctata</name>
    <name type="common">Red rice</name>
    <dbReference type="NCBI Taxonomy" id="4537"/>
    <lineage>
        <taxon>Eukaryota</taxon>
        <taxon>Viridiplantae</taxon>
        <taxon>Streptophyta</taxon>
        <taxon>Embryophyta</taxon>
        <taxon>Tracheophyta</taxon>
        <taxon>Spermatophyta</taxon>
        <taxon>Magnoliopsida</taxon>
        <taxon>Liliopsida</taxon>
        <taxon>Poales</taxon>
        <taxon>Poaceae</taxon>
        <taxon>BOP clade</taxon>
        <taxon>Oryzoideae</taxon>
        <taxon>Oryzeae</taxon>
        <taxon>Oryzinae</taxon>
        <taxon>Oryza</taxon>
    </lineage>
</organism>
<name>A0A0E0LJ72_ORYPU</name>